<evidence type="ECO:0000259" key="4">
    <source>
        <dbReference type="Pfam" id="PF17748"/>
    </source>
</evidence>
<feature type="region of interest" description="Disordered" evidence="1">
    <location>
        <begin position="388"/>
        <end position="429"/>
    </location>
</feature>
<dbReference type="AlphaFoldDB" id="A0A507DTY3"/>
<reference evidence="5 6" key="1">
    <citation type="journal article" date="2019" name="Sci. Rep.">
        <title>Comparative genomics of chytrid fungi reveal insights into the obligate biotrophic and pathogenic lifestyle of Synchytrium endobioticum.</title>
        <authorList>
            <person name="van de Vossenberg B.T.L.H."/>
            <person name="Warris S."/>
            <person name="Nguyen H.D.T."/>
            <person name="van Gent-Pelzer M.P.E."/>
            <person name="Joly D.L."/>
            <person name="van de Geest H.C."/>
            <person name="Bonants P.J.M."/>
            <person name="Smith D.S."/>
            <person name="Levesque C.A."/>
            <person name="van der Lee T.A.J."/>
        </authorList>
    </citation>
    <scope>NUCLEOTIDE SEQUENCE [LARGE SCALE GENOMIC DNA]</scope>
    <source>
        <strain evidence="5 6">CBS 809.83</strain>
    </source>
</reference>
<sequence>MNFLFRNINNLMFGNKASESLVEIPTGQFYKIDPYDAKSVKEVVFRDASATIRRTTTAFQYQLVITRVYAEGEDQGDDDDVLDDEYTFLLDPALRFQRVKSRAGPFSLEWADPQDVTGARGWEFEIDPSVAELTQSLFEDTAYTCMYERKVGKSHASSTDEELSAFVEQVKASATANPIGQKKDLLQTPVKRVTKAAASSARSGTQSPGTPTPSTPTPASGGSRASASPEGAGAAASRALSAIPKGEVLSSVRVQLYIYDMRVNQFLTVNDQVIAEISELKEWEFQLVVKDNNHVHLCQPIEEEMRPTFNAEHKSFIFNYLDETSRMPIYTWSIRFLDDEGEAEFKNLITECIYETKNRELFRRMKKNDQEYLMRMYDDDPMDIDEREEEAMAEEEEVWEEGELEEIQEDDSDDEKEYKDSTKGSKNSQLAVGYKHDRSFVVRGDKIGVFKHTDDDRLKFATTINNVRSLDGNTFSPRKVMLHQQDSALIMMKPGEEHKLFKMDLEAGKVVEEWTVDENRKLEEIVPDEKYSQLTTNQTMVGIGHNSIFRIDPRLRGNKLVDTESKQYATKSNFSCATTTGKGELAVGSAKGEIRLYNKLGLNAKTHLPGGGDPIIGIDTTENGKWIIATCRTHLFLVNTEIKGQGGTLGFQKSMGQEKPQMKRLQLKPEHVGWLGGTVNFTPARFSTGDSEEQAIITSSGNNVIRWNFRRVKGGHYYDYTIKQYADTVVADNFKYGEDRAMIVALPSEVEMITKNKLSTP</sequence>
<comment type="caution">
    <text evidence="5">The sequence shown here is derived from an EMBL/GenBank/DDBJ whole genome shotgun (WGS) entry which is preliminary data.</text>
</comment>
<evidence type="ECO:0000259" key="2">
    <source>
        <dbReference type="Pfam" id="PF08553"/>
    </source>
</evidence>
<dbReference type="Pfam" id="PF17747">
    <property type="entry name" value="VID27_PH"/>
    <property type="match status" value="1"/>
</dbReference>
<evidence type="ECO:0000313" key="6">
    <source>
        <dbReference type="Proteomes" id="UP000318582"/>
    </source>
</evidence>
<feature type="region of interest" description="Disordered" evidence="1">
    <location>
        <begin position="194"/>
        <end position="232"/>
    </location>
</feature>
<feature type="compositionally biased region" description="Low complexity" evidence="1">
    <location>
        <begin position="217"/>
        <end position="232"/>
    </location>
</feature>
<dbReference type="Proteomes" id="UP000318582">
    <property type="component" value="Unassembled WGS sequence"/>
</dbReference>
<feature type="domain" description="Vacuolar import/degradation Vid27 C-terminal" evidence="2">
    <location>
        <begin position="426"/>
        <end position="761"/>
    </location>
</feature>
<dbReference type="GO" id="GO:0005737">
    <property type="term" value="C:cytoplasm"/>
    <property type="evidence" value="ECO:0007669"/>
    <property type="project" value="TreeGrafter"/>
</dbReference>
<organism evidence="5 6">
    <name type="scientific">Powellomyces hirtus</name>
    <dbReference type="NCBI Taxonomy" id="109895"/>
    <lineage>
        <taxon>Eukaryota</taxon>
        <taxon>Fungi</taxon>
        <taxon>Fungi incertae sedis</taxon>
        <taxon>Chytridiomycota</taxon>
        <taxon>Chytridiomycota incertae sedis</taxon>
        <taxon>Chytridiomycetes</taxon>
        <taxon>Spizellomycetales</taxon>
        <taxon>Powellomycetaceae</taxon>
        <taxon>Powellomyces</taxon>
    </lineage>
</organism>
<evidence type="ECO:0000256" key="1">
    <source>
        <dbReference type="SAM" id="MobiDB-lite"/>
    </source>
</evidence>
<gene>
    <name evidence="5" type="ORF">PhCBS80983_g05678</name>
</gene>
<protein>
    <recommendedName>
        <fullName evidence="7">Vacuolar import/degradation Vid27 C-terminal domain-containing protein</fullName>
    </recommendedName>
</protein>
<name>A0A507DTY3_9FUNG</name>
<dbReference type="Pfam" id="PF17748">
    <property type="entry name" value="VID27_N"/>
    <property type="match status" value="1"/>
</dbReference>
<evidence type="ECO:0000259" key="3">
    <source>
        <dbReference type="Pfam" id="PF17747"/>
    </source>
</evidence>
<dbReference type="PANTHER" id="PTHR31913">
    <property type="entry name" value="VACUOLAR IMPORT AND DEGRADATION PROTEIN 27"/>
    <property type="match status" value="1"/>
</dbReference>
<dbReference type="InterPro" id="IPR013863">
    <property type="entry name" value="VID27_C"/>
</dbReference>
<dbReference type="InterPro" id="IPR040768">
    <property type="entry name" value="Vid27_PH"/>
</dbReference>
<feature type="compositionally biased region" description="Acidic residues" evidence="1">
    <location>
        <begin position="388"/>
        <end position="415"/>
    </location>
</feature>
<proteinExistence type="predicted"/>
<evidence type="ECO:0000313" key="5">
    <source>
        <dbReference type="EMBL" id="TPX54931.1"/>
    </source>
</evidence>
<evidence type="ECO:0008006" key="7">
    <source>
        <dbReference type="Google" id="ProtNLM"/>
    </source>
</evidence>
<feature type="domain" description="Vid27 N-terminal" evidence="4">
    <location>
        <begin position="3"/>
        <end position="166"/>
    </location>
</feature>
<keyword evidence="6" id="KW-1185">Reference proteome</keyword>
<feature type="domain" description="Vid27 PH-like" evidence="3">
    <location>
        <begin position="248"/>
        <end position="356"/>
    </location>
</feature>
<dbReference type="InterPro" id="IPR040458">
    <property type="entry name" value="Vid27"/>
</dbReference>
<dbReference type="PANTHER" id="PTHR31913:SF0">
    <property type="entry name" value="VACUOLAR IMPORT AND DEGRADATION PROTEIN 27"/>
    <property type="match status" value="1"/>
</dbReference>
<dbReference type="InterPro" id="IPR040979">
    <property type="entry name" value="Vid27_N"/>
</dbReference>
<dbReference type="GO" id="GO:0005634">
    <property type="term" value="C:nucleus"/>
    <property type="evidence" value="ECO:0007669"/>
    <property type="project" value="TreeGrafter"/>
</dbReference>
<accession>A0A507DTY3</accession>
<dbReference type="EMBL" id="QEAQ01000133">
    <property type="protein sequence ID" value="TPX54931.1"/>
    <property type="molecule type" value="Genomic_DNA"/>
</dbReference>
<dbReference type="SUPFAM" id="SSF101908">
    <property type="entry name" value="Putative isomerase YbhE"/>
    <property type="match status" value="1"/>
</dbReference>
<dbReference type="Pfam" id="PF08553">
    <property type="entry name" value="VID27"/>
    <property type="match status" value="1"/>
</dbReference>